<evidence type="ECO:0000256" key="6">
    <source>
        <dbReference type="ARBA" id="ARBA00023212"/>
    </source>
</evidence>
<name>A0A9R1VEW9_LACSA</name>
<evidence type="ECO:0000256" key="2">
    <source>
        <dbReference type="ARBA" id="ARBA00004370"/>
    </source>
</evidence>
<dbReference type="InterPro" id="IPR029071">
    <property type="entry name" value="Ubiquitin-like_domsf"/>
</dbReference>
<comment type="caution">
    <text evidence="9">The sequence shown here is derived from an EMBL/GenBank/DDBJ whole genome shotgun (WGS) entry which is preliminary data.</text>
</comment>
<evidence type="ECO:0000256" key="8">
    <source>
        <dbReference type="RuleBase" id="RU004384"/>
    </source>
</evidence>
<dbReference type="GO" id="GO:0016020">
    <property type="term" value="C:membrane"/>
    <property type="evidence" value="ECO:0007669"/>
    <property type="project" value="UniProtKB-SubCell"/>
</dbReference>
<evidence type="ECO:0000313" key="10">
    <source>
        <dbReference type="Proteomes" id="UP000235145"/>
    </source>
</evidence>
<organism evidence="9 10">
    <name type="scientific">Lactuca sativa</name>
    <name type="common">Garden lettuce</name>
    <dbReference type="NCBI Taxonomy" id="4236"/>
    <lineage>
        <taxon>Eukaryota</taxon>
        <taxon>Viridiplantae</taxon>
        <taxon>Streptophyta</taxon>
        <taxon>Embryophyta</taxon>
        <taxon>Tracheophyta</taxon>
        <taxon>Spermatophyta</taxon>
        <taxon>Magnoliopsida</taxon>
        <taxon>eudicotyledons</taxon>
        <taxon>Gunneridae</taxon>
        <taxon>Pentapetalae</taxon>
        <taxon>asterids</taxon>
        <taxon>campanulids</taxon>
        <taxon>Asterales</taxon>
        <taxon>Asteraceae</taxon>
        <taxon>Cichorioideae</taxon>
        <taxon>Cichorieae</taxon>
        <taxon>Lactucinae</taxon>
        <taxon>Lactuca</taxon>
    </lineage>
</organism>
<keyword evidence="6" id="KW-0963">Cytoplasm</keyword>
<keyword evidence="4" id="KW-0833">Ubl conjugation pathway</keyword>
<dbReference type="SUPFAM" id="SSF54236">
    <property type="entry name" value="Ubiquitin-like"/>
    <property type="match status" value="1"/>
</dbReference>
<keyword evidence="5" id="KW-0472">Membrane</keyword>
<evidence type="ECO:0000256" key="4">
    <source>
        <dbReference type="ARBA" id="ARBA00022786"/>
    </source>
</evidence>
<keyword evidence="7" id="KW-0449">Lipoprotein</keyword>
<dbReference type="Gene3D" id="3.10.20.90">
    <property type="entry name" value="Phosphatidylinositol 3-kinase Catalytic Subunit, Chain A, domain 1"/>
    <property type="match status" value="1"/>
</dbReference>
<dbReference type="AlphaFoldDB" id="A0A9R1VEW9"/>
<dbReference type="GO" id="GO:0005776">
    <property type="term" value="C:autophagosome"/>
    <property type="evidence" value="ECO:0007669"/>
    <property type="project" value="UniProtKB-ARBA"/>
</dbReference>
<protein>
    <recommendedName>
        <fullName evidence="8">Autophagy-related protein</fullName>
    </recommendedName>
</protein>
<dbReference type="InterPro" id="IPR004241">
    <property type="entry name" value="Atg8-like"/>
</dbReference>
<evidence type="ECO:0000256" key="1">
    <source>
        <dbReference type="ARBA" id="ARBA00004245"/>
    </source>
</evidence>
<dbReference type="Proteomes" id="UP000235145">
    <property type="component" value="Unassembled WGS sequence"/>
</dbReference>
<dbReference type="GO" id="GO:0006914">
    <property type="term" value="P:autophagy"/>
    <property type="evidence" value="ECO:0007669"/>
    <property type="project" value="UniProtKB-KW"/>
</dbReference>
<dbReference type="GO" id="GO:0005856">
    <property type="term" value="C:cytoskeleton"/>
    <property type="evidence" value="ECO:0007669"/>
    <property type="project" value="UniProtKB-SubCell"/>
</dbReference>
<comment type="subcellular location">
    <subcellularLocation>
        <location evidence="1">Cytoplasm</location>
        <location evidence="1">Cytoskeleton</location>
    </subcellularLocation>
    <subcellularLocation>
        <location evidence="2">Membrane</location>
    </subcellularLocation>
</comment>
<sequence>MQKAIRVEIWLNAHSNLNTHWIRRSIVKTEFLLFVYVEKRKSESSRIIEKYPDRVLVIVDKAEKSDIPGIDKKKYLFPADLTIGEFVYVFPGDLNEDFFKNENDYSFMNDIVFL</sequence>
<evidence type="ECO:0000256" key="5">
    <source>
        <dbReference type="ARBA" id="ARBA00023136"/>
    </source>
</evidence>
<comment type="similarity">
    <text evidence="3 8">Belongs to the ATG8 family.</text>
</comment>
<dbReference type="Pfam" id="PF02991">
    <property type="entry name" value="ATG8"/>
    <property type="match status" value="1"/>
</dbReference>
<evidence type="ECO:0000313" key="9">
    <source>
        <dbReference type="EMBL" id="KAJ0204014.1"/>
    </source>
</evidence>
<reference evidence="9 10" key="1">
    <citation type="journal article" date="2017" name="Nat. Commun.">
        <title>Genome assembly with in vitro proximity ligation data and whole-genome triplication in lettuce.</title>
        <authorList>
            <person name="Reyes-Chin-Wo S."/>
            <person name="Wang Z."/>
            <person name="Yang X."/>
            <person name="Kozik A."/>
            <person name="Arikit S."/>
            <person name="Song C."/>
            <person name="Xia L."/>
            <person name="Froenicke L."/>
            <person name="Lavelle D.O."/>
            <person name="Truco M.J."/>
            <person name="Xia R."/>
            <person name="Zhu S."/>
            <person name="Xu C."/>
            <person name="Xu H."/>
            <person name="Xu X."/>
            <person name="Cox K."/>
            <person name="Korf I."/>
            <person name="Meyers B.C."/>
            <person name="Michelmore R.W."/>
        </authorList>
    </citation>
    <scope>NUCLEOTIDE SEQUENCE [LARGE SCALE GENOMIC DNA]</scope>
    <source>
        <strain evidence="10">cv. Salinas</strain>
        <tissue evidence="9">Seedlings</tissue>
    </source>
</reference>
<keyword evidence="10" id="KW-1185">Reference proteome</keyword>
<proteinExistence type="inferred from homology"/>
<evidence type="ECO:0000256" key="7">
    <source>
        <dbReference type="ARBA" id="ARBA00023288"/>
    </source>
</evidence>
<keyword evidence="8" id="KW-0072">Autophagy</keyword>
<keyword evidence="6" id="KW-0206">Cytoskeleton</keyword>
<dbReference type="PANTHER" id="PTHR10969">
    <property type="entry name" value="MICROTUBULE-ASSOCIATED PROTEINS 1A/1B LIGHT CHAIN 3-RELATED"/>
    <property type="match status" value="1"/>
</dbReference>
<evidence type="ECO:0000256" key="3">
    <source>
        <dbReference type="ARBA" id="ARBA00007293"/>
    </source>
</evidence>
<accession>A0A9R1VEW9</accession>
<gene>
    <name evidence="9" type="ORF">LSAT_V11C500264990</name>
</gene>
<dbReference type="EMBL" id="NBSK02000005">
    <property type="protein sequence ID" value="KAJ0204014.1"/>
    <property type="molecule type" value="Genomic_DNA"/>
</dbReference>